<evidence type="ECO:0000259" key="2">
    <source>
        <dbReference type="PROSITE" id="PS50883"/>
    </source>
</evidence>
<dbReference type="SMART" id="SM00267">
    <property type="entry name" value="GGDEF"/>
    <property type="match status" value="1"/>
</dbReference>
<dbReference type="PANTHER" id="PTHR44757:SF2">
    <property type="entry name" value="BIOFILM ARCHITECTURE MAINTENANCE PROTEIN MBAA"/>
    <property type="match status" value="1"/>
</dbReference>
<dbReference type="Pfam" id="PF00990">
    <property type="entry name" value="GGDEF"/>
    <property type="match status" value="1"/>
</dbReference>
<feature type="domain" description="GGDEF" evidence="3">
    <location>
        <begin position="1108"/>
        <end position="1241"/>
    </location>
</feature>
<evidence type="ECO:0000259" key="3">
    <source>
        <dbReference type="PROSITE" id="PS50887"/>
    </source>
</evidence>
<dbReference type="InterPro" id="IPR001610">
    <property type="entry name" value="PAC"/>
</dbReference>
<dbReference type="NCBIfam" id="TIGR00254">
    <property type="entry name" value="GGDEF"/>
    <property type="match status" value="1"/>
</dbReference>
<dbReference type="InterPro" id="IPR000014">
    <property type="entry name" value="PAS"/>
</dbReference>
<dbReference type="PROSITE" id="PS50887">
    <property type="entry name" value="GGDEF"/>
    <property type="match status" value="1"/>
</dbReference>
<keyword evidence="5" id="KW-1185">Reference proteome</keyword>
<evidence type="ECO:0000313" key="5">
    <source>
        <dbReference type="Proteomes" id="UP000704611"/>
    </source>
</evidence>
<gene>
    <name evidence="4" type="ORF">KQY15_10800</name>
</gene>
<proteinExistence type="predicted"/>
<comment type="caution">
    <text evidence="4">The sequence shown here is derived from an EMBL/GenBank/DDBJ whole genome shotgun (WGS) entry which is preliminary data.</text>
</comment>
<name>A0ABS6ML87_9GAMM</name>
<organism evidence="4 5">
    <name type="scientific">Arsukibacterium indicum</name>
    <dbReference type="NCBI Taxonomy" id="2848612"/>
    <lineage>
        <taxon>Bacteria</taxon>
        <taxon>Pseudomonadati</taxon>
        <taxon>Pseudomonadota</taxon>
        <taxon>Gammaproteobacteria</taxon>
        <taxon>Chromatiales</taxon>
        <taxon>Chromatiaceae</taxon>
        <taxon>Arsukibacterium</taxon>
    </lineage>
</organism>
<feature type="domain" description="EAL" evidence="2">
    <location>
        <begin position="1250"/>
        <end position="1502"/>
    </location>
</feature>
<dbReference type="InterPro" id="IPR001633">
    <property type="entry name" value="EAL_dom"/>
</dbReference>
<feature type="domain" description="PAC" evidence="1">
    <location>
        <begin position="1025"/>
        <end position="1076"/>
    </location>
</feature>
<dbReference type="InterPro" id="IPR013655">
    <property type="entry name" value="PAS_fold_3"/>
</dbReference>
<dbReference type="Pfam" id="PF08447">
    <property type="entry name" value="PAS_3"/>
    <property type="match status" value="1"/>
</dbReference>
<dbReference type="CDD" id="cd01948">
    <property type="entry name" value="EAL"/>
    <property type="match status" value="1"/>
</dbReference>
<dbReference type="EMBL" id="JAHRID010000004">
    <property type="protein sequence ID" value="MBV2129582.1"/>
    <property type="molecule type" value="Genomic_DNA"/>
</dbReference>
<evidence type="ECO:0000259" key="1">
    <source>
        <dbReference type="PROSITE" id="PS50113"/>
    </source>
</evidence>
<dbReference type="CDD" id="cd01949">
    <property type="entry name" value="GGDEF"/>
    <property type="match status" value="1"/>
</dbReference>
<dbReference type="PROSITE" id="PS50883">
    <property type="entry name" value="EAL"/>
    <property type="match status" value="1"/>
</dbReference>
<dbReference type="InterPro" id="IPR052155">
    <property type="entry name" value="Biofilm_reg_signaling"/>
</dbReference>
<evidence type="ECO:0000313" key="4">
    <source>
        <dbReference type="EMBL" id="MBV2129582.1"/>
    </source>
</evidence>
<dbReference type="InterPro" id="IPR000700">
    <property type="entry name" value="PAS-assoc_C"/>
</dbReference>
<dbReference type="InterPro" id="IPR011110">
    <property type="entry name" value="Reg_prop"/>
</dbReference>
<dbReference type="Pfam" id="PF13426">
    <property type="entry name" value="PAS_9"/>
    <property type="match status" value="1"/>
</dbReference>
<protein>
    <submittedName>
        <fullName evidence="4">EAL domain-containing protein</fullName>
    </submittedName>
</protein>
<dbReference type="Pfam" id="PF07494">
    <property type="entry name" value="Reg_prop"/>
    <property type="match status" value="2"/>
</dbReference>
<dbReference type="NCBIfam" id="TIGR00229">
    <property type="entry name" value="sensory_box"/>
    <property type="match status" value="1"/>
</dbReference>
<accession>A0ABS6ML87</accession>
<dbReference type="InterPro" id="IPR000160">
    <property type="entry name" value="GGDEF_dom"/>
</dbReference>
<dbReference type="Pfam" id="PF00563">
    <property type="entry name" value="EAL"/>
    <property type="match status" value="1"/>
</dbReference>
<dbReference type="RefSeq" id="WP_217669206.1">
    <property type="nucleotide sequence ID" value="NZ_JAHRID010000004.1"/>
</dbReference>
<sequence length="1508" mass="170726">MLLGLLLIVSASTVAQKPLLQPLTPDQGLSQGTVRDLMIDSNGFLWVATEGGLNRFDANKVTHMHAAEHNSNDVAFSQIIEDRQGRIWAAAESIGLYLYDKDRGVFDLFITIPTDNEQPQYQHLIDVIDQDKDHLLYIVDDKVHRLNKNTANSTLLYSLTEDNIENGWLRTLFLYNDQLFIGSFNGLIQYDLATDSHHYIPYLDNKTATDDQQQVKHLSIAAGRLYIGTVEGLYSVSLNDLEAAKPGSELANQPLHARHHIADYNIWQMHWLGDTALVATEQGLFKFSSDDNTLQFLLRFSDSDLGVYDNNIVELVADNFGGYWLASRDDGVFYWHPRSLAFEHISRQTTLGKSLSNDKIYQLAADTNDNLWIGTSNGLNKVNVATGVTQSYFVSDDLKATWHSGTIVQVMLDPNDAGLLWFVSSDGLNLFDIETGKKLPLPVADEQQRSLLGSSSYYYYATRQPENSQFYFSHDAKVYRYTPATGLIKELEVFQQLPMHYYGGIVGEMPGNPEQLLVTTSDQLWLYDSQLNTLTQLYLASPYQPELQRYADQMVSDDYGILWLGINSIGLLGFDRDTLELKHHFSTANKLIAQQIYALQKDDAGDIWFSSHSGLSKLQPDTLQIEHFSKADGLRVHEYNGTASAVLADGRLAFGSMRGITLVDPAKLASLEPRPEVNITDISVLSGNFQARSGLLNNNVFQLDHADVGIQLQFSAMHFRDNHKMRYRFWLEGRNTLHYPEQQANSVVFPTLRSGNYRFNVVAIAPHTGLESEVSSVALKIAPAPWRSTWAMVFYAVIALALLYHFYRLRREQQQIISEAHQEVAISEQRLKQALASVDSGAFEWRADKNSLYGSRMQLMLGYGELMNNITLQQHLSLIHPEDRENYQQQWQRFLQQPDSSFDITYRLKHKGGHWLWFRDQGRATELGQNQQVELVTGTYSNITETRANMEKAKLFGEAFQQTRDWVVILDNKQRVIAANQSFSTAFGSVEQYLDNPRTHHLGISLVRRRFYTKLLHELKAGAHWQGEEQVITPDGRERPTLINISAIGEQQQVAFYVLVFTDITAQKMAEEELRYLANYDSLTGLPNRALLMDRILHAMEQSRREKKSLALCFIDLDKFKQVNDSLGHDIGDLLLKEVARRLGLSLRERDTVARLGGDEFVVLLEGYRRGENVSMVARKMLSVVSEPMQLGPHTVGVSPSIGIALYPDDALTAQELLKHADVAMYHAKEAGRNNFQFFTNEMNEKAHMQLARETRLRKAHQNNEFFNVYQPIVDSAKQEMVGAEVLMRWQSTDGIVSPVEFIPLAEELRLIVSMTQQLLERALADLSQWRQNGIDIYLSVNLATQHLEQTNLASHTASLLNKYNLPASCLRFEVTESALMNDQQSAIETMLALSALGVQLALDDFGTGYSSLKYLKQLPIDAIKIDRSFVSDIGIDKSDETIIDAMLSMASSLGIYCIAEGVETTEQLAFFTDRHCTLIQGYFYSKPLIAEQIPLFWQQVKSTDINC</sequence>
<dbReference type="SMART" id="SM00086">
    <property type="entry name" value="PAC"/>
    <property type="match status" value="2"/>
</dbReference>
<dbReference type="SMART" id="SM00052">
    <property type="entry name" value="EAL"/>
    <property type="match status" value="1"/>
</dbReference>
<reference evidence="4 5" key="1">
    <citation type="submission" date="2021-06" db="EMBL/GenBank/DDBJ databases">
        <title>Rheinheimera indica sp. nov., isolated from deep-sea sediment.</title>
        <authorList>
            <person name="Wang Z."/>
            <person name="Zhang X.-Y."/>
        </authorList>
    </citation>
    <scope>NUCLEOTIDE SEQUENCE [LARGE SCALE GENOMIC DNA]</scope>
    <source>
        <strain evidence="4 5">SM2107</strain>
    </source>
</reference>
<dbReference type="PROSITE" id="PS50113">
    <property type="entry name" value="PAC"/>
    <property type="match status" value="1"/>
</dbReference>
<dbReference type="PANTHER" id="PTHR44757">
    <property type="entry name" value="DIGUANYLATE CYCLASE DGCP"/>
    <property type="match status" value="1"/>
</dbReference>
<dbReference type="CDD" id="cd00130">
    <property type="entry name" value="PAS"/>
    <property type="match status" value="1"/>
</dbReference>
<dbReference type="Proteomes" id="UP000704611">
    <property type="component" value="Unassembled WGS sequence"/>
</dbReference>